<evidence type="ECO:0000256" key="1">
    <source>
        <dbReference type="ARBA" id="ARBA00004554"/>
    </source>
</evidence>
<evidence type="ECO:0000256" key="3">
    <source>
        <dbReference type="ARBA" id="ARBA00022448"/>
    </source>
</evidence>
<feature type="domain" description="Band 3 cytoplasmic" evidence="12">
    <location>
        <begin position="229"/>
        <end position="523"/>
    </location>
</feature>
<dbReference type="GO" id="GO:0016323">
    <property type="term" value="C:basolateral plasma membrane"/>
    <property type="evidence" value="ECO:0007669"/>
    <property type="project" value="UniProtKB-SubCell"/>
</dbReference>
<keyword evidence="14" id="KW-1185">Reference proteome</keyword>
<dbReference type="Pfam" id="PF00955">
    <property type="entry name" value="HCO3_cotransp"/>
    <property type="match status" value="1"/>
</dbReference>
<evidence type="ECO:0000256" key="5">
    <source>
        <dbReference type="ARBA" id="ARBA00022692"/>
    </source>
</evidence>
<dbReference type="GO" id="GO:0005452">
    <property type="term" value="F:solute:inorganic anion antiporter activity"/>
    <property type="evidence" value="ECO:0007669"/>
    <property type="project" value="InterPro"/>
</dbReference>
<dbReference type="InterPro" id="IPR016152">
    <property type="entry name" value="PTrfase/Anion_transptr"/>
</dbReference>
<dbReference type="GO" id="GO:0008509">
    <property type="term" value="F:monoatomic anion transmembrane transporter activity"/>
    <property type="evidence" value="ECO:0007669"/>
    <property type="project" value="InterPro"/>
</dbReference>
<comment type="similarity">
    <text evidence="2 9">Belongs to the anion exchanger (TC 2.A.31) family.</text>
</comment>
<feature type="transmembrane region" description="Helical" evidence="9">
    <location>
        <begin position="1019"/>
        <end position="1038"/>
    </location>
</feature>
<evidence type="ECO:0000256" key="9">
    <source>
        <dbReference type="RuleBase" id="RU362035"/>
    </source>
</evidence>
<feature type="transmembrane region" description="Helical" evidence="9">
    <location>
        <begin position="1050"/>
        <end position="1071"/>
    </location>
</feature>
<feature type="transmembrane region" description="Helical" evidence="9">
    <location>
        <begin position="918"/>
        <end position="937"/>
    </location>
</feature>
<dbReference type="PRINTS" id="PR01231">
    <property type="entry name" value="HCO3TRNSPORT"/>
</dbReference>
<feature type="transmembrane region" description="Helical" evidence="9">
    <location>
        <begin position="695"/>
        <end position="716"/>
    </location>
</feature>
<evidence type="ECO:0000259" key="11">
    <source>
        <dbReference type="Pfam" id="PF00955"/>
    </source>
</evidence>
<feature type="transmembrane region" description="Helical" evidence="9">
    <location>
        <begin position="870"/>
        <end position="888"/>
    </location>
</feature>
<keyword evidence="4" id="KW-1003">Cell membrane</keyword>
<evidence type="ECO:0000256" key="4">
    <source>
        <dbReference type="ARBA" id="ARBA00022475"/>
    </source>
</evidence>
<accession>A0A0V1A4R3</accession>
<dbReference type="InterPro" id="IPR011531">
    <property type="entry name" value="HCO3_transpt-like_TM_dom"/>
</dbReference>
<sequence>LSIPFCMEKMFRINREQSGVDNFISVKDMADKKGAAVNETDDVVRDTKADEQNISDKDQMESRRSDIVWFGTGIHLPYDNDKAKEHIPLERRQRRRRPTLLVSKDSDRMTPVEEDRIVMAPSARVQQLLNQQKNGDNLEWQPSHSLFTEMEFLYGTGPNQEWRETARLNRMSEDGKPGWSRFEITLGLKMGFKVSKRLVVICNLMTVCVQLRIIHVLVCNFEKYCLYSWVKYEEDVEEGGNRWSKPHVATLSLHSLFELRSCLMNGVVILDVEATELETVIEHTISTLLSEGLLKQSAVNTVREALLSKHKHQYEQNKAHKEGMSSGQSFLQTVRSIADIGRSLSHAKSMTPTVVESSAVSQIPAPVSPTALNVPDTGLNKLSGTALSAAKQGSRVMDGSDITAKGNYHLYKKLPRGAEASNVLVGQLSSLDNYISAFIRLNKACHFNNLTEVPVPTRFMFILLGPEGHKLKYREIGRAISTLMSDEVFCDVAYQARNREDLLDGIDEFLEQVIVLPPGEWDPKIRIEPPTSVPSQEARKKLVPKKEDAHGSQNNNIDEDISGGHGQDIALKRTHKLFGGLMADIKRKIPWYASDFKDAFNLQCVAAFLYMYFAMLAPIVTFGGLLEEATDRNLAAIENLFSGAICGTLYSLFAGQPLTMIGSTGPVLIFERVVFDLCKKASLDFLSVRFWINTWSGVILVIIVAFDASAMVSYITRFTEESFSALISFIFIYESIAKLIKILQNARIIKWNPLSATGVGGNCSCSGKPVESAFMDDVKSMISRRRMNASSWLFHQPDENISYIDWDNVPLEHCEYLNGQLTGDSCYYMLDVFLMSLVLLAGTFTIAMVLKRGRNSSYFPTSVRTILSDFAVFIAISLMILLDYFVGLQTPKLYVPENFSPTLESRGWIVHPLPDPSTWWIIPLGIAPAVLLCILLFMDHQITVVIVNRKENKLKKGCGYHLDLLLIATVCFITAFMGLPIFVAATVMSVSHVNALRVESECRAPGEKPKFIGVREQRVTGTLVFLFIGFSTLMTSILKHIPMPVLYGVFLYMGVSSLSGVQMVDRLLLLFMPMKYQPDYIYLRHVPIRRVHLFTFFQITCFIIMCVVKEVEVTSVAFPLMLVVLVAIRKLLEYVFTEKELKLLDDQMPEITLRKREDAKKKRQKEQQEEQQNTLVPVQTTSNLHIPLSSGHVMSIPLESLNPEEKVNLSEEVNRSGLWKHIASYSDMTKNMKKMKINDQKELKTFAEEEDDSEAITISFDRAEETPSTEKKPLLNDAEPPNENDEMSRM</sequence>
<dbReference type="GO" id="GO:0008510">
    <property type="term" value="F:sodium:bicarbonate symporter activity"/>
    <property type="evidence" value="ECO:0007669"/>
    <property type="project" value="TreeGrafter"/>
</dbReference>
<proteinExistence type="inferred from homology"/>
<name>A0A0V1A4R3_9BILA</name>
<dbReference type="PANTHER" id="PTHR11453:SF36">
    <property type="entry name" value="ANION EXCHANGE PROTEIN"/>
    <property type="match status" value="1"/>
</dbReference>
<feature type="region of interest" description="Disordered" evidence="10">
    <location>
        <begin position="1245"/>
        <end position="1290"/>
    </location>
</feature>
<feature type="transmembrane region" description="Helical" evidence="9">
    <location>
        <begin position="723"/>
        <end position="743"/>
    </location>
</feature>
<feature type="compositionally biased region" description="Basic and acidic residues" evidence="10">
    <location>
        <begin position="1261"/>
        <end position="1274"/>
    </location>
</feature>
<feature type="compositionally biased region" description="Basic and acidic residues" evidence="10">
    <location>
        <begin position="537"/>
        <end position="550"/>
    </location>
</feature>
<evidence type="ECO:0000313" key="14">
    <source>
        <dbReference type="Proteomes" id="UP000054783"/>
    </source>
</evidence>
<protein>
    <recommendedName>
        <fullName evidence="9">Anion exchange protein</fullName>
    </recommendedName>
</protein>
<keyword evidence="6 9" id="KW-1133">Transmembrane helix</keyword>
<dbReference type="GO" id="GO:0051453">
    <property type="term" value="P:regulation of intracellular pH"/>
    <property type="evidence" value="ECO:0007669"/>
    <property type="project" value="TreeGrafter"/>
</dbReference>
<feature type="transmembrane region" description="Helical" evidence="9">
    <location>
        <begin position="633"/>
        <end position="653"/>
    </location>
</feature>
<dbReference type="InterPro" id="IPR013769">
    <property type="entry name" value="Band3_cytoplasmic_dom"/>
</dbReference>
<organism evidence="13 14">
    <name type="scientific">Trichinella patagoniensis</name>
    <dbReference type="NCBI Taxonomy" id="990121"/>
    <lineage>
        <taxon>Eukaryota</taxon>
        <taxon>Metazoa</taxon>
        <taxon>Ecdysozoa</taxon>
        <taxon>Nematoda</taxon>
        <taxon>Enoplea</taxon>
        <taxon>Dorylaimia</taxon>
        <taxon>Trichinellida</taxon>
        <taxon>Trichinellidae</taxon>
        <taxon>Trichinella</taxon>
    </lineage>
</organism>
<dbReference type="InterPro" id="IPR003024">
    <property type="entry name" value="Na/HCO3_transpt"/>
</dbReference>
<keyword evidence="5 9" id="KW-0812">Transmembrane</keyword>
<reference evidence="13 14" key="1">
    <citation type="submission" date="2015-01" db="EMBL/GenBank/DDBJ databases">
        <title>Evolution of Trichinella species and genotypes.</title>
        <authorList>
            <person name="Korhonen P.K."/>
            <person name="Edoardo P."/>
            <person name="Giuseppe L.R."/>
            <person name="Gasser R.B."/>
        </authorList>
    </citation>
    <scope>NUCLEOTIDE SEQUENCE [LARGE SCALE GENOMIC DNA]</scope>
    <source>
        <strain evidence="13">ISS2496</strain>
    </source>
</reference>
<feature type="non-terminal residue" evidence="13">
    <location>
        <position position="1"/>
    </location>
</feature>
<evidence type="ECO:0000256" key="8">
    <source>
        <dbReference type="ARBA" id="ARBA00023136"/>
    </source>
</evidence>
<feature type="compositionally biased region" description="Acidic residues" evidence="10">
    <location>
        <begin position="1280"/>
        <end position="1290"/>
    </location>
</feature>
<keyword evidence="8 9" id="KW-0472">Membrane</keyword>
<feature type="transmembrane region" description="Helical" evidence="9">
    <location>
        <begin position="607"/>
        <end position="626"/>
    </location>
</feature>
<evidence type="ECO:0000256" key="10">
    <source>
        <dbReference type="SAM" id="MobiDB-lite"/>
    </source>
</evidence>
<gene>
    <name evidence="13" type="primary">SLC4A10</name>
    <name evidence="13" type="ORF">T12_8053</name>
</gene>
<dbReference type="InterPro" id="IPR003020">
    <property type="entry name" value="HCO3_transpt_euk"/>
</dbReference>
<dbReference type="FunFam" id="1.10.287.570:FF:000001">
    <property type="entry name" value="Anion exchange protein"/>
    <property type="match status" value="1"/>
</dbReference>
<evidence type="ECO:0000256" key="7">
    <source>
        <dbReference type="ARBA" id="ARBA00023065"/>
    </source>
</evidence>
<dbReference type="Proteomes" id="UP000054783">
    <property type="component" value="Unassembled WGS sequence"/>
</dbReference>
<dbReference type="Gene3D" id="3.40.930.10">
    <property type="entry name" value="Mannitol-specific EII, Chain A"/>
    <property type="match status" value="1"/>
</dbReference>
<dbReference type="STRING" id="990121.A0A0V1A4R3"/>
<dbReference type="EMBL" id="JYDQ01000035">
    <property type="protein sequence ID" value="KRY19470.1"/>
    <property type="molecule type" value="Genomic_DNA"/>
</dbReference>
<dbReference type="PANTHER" id="PTHR11453">
    <property type="entry name" value="ANION EXCHANGE PROTEIN"/>
    <property type="match status" value="1"/>
</dbReference>
<evidence type="ECO:0000313" key="13">
    <source>
        <dbReference type="EMBL" id="KRY19470.1"/>
    </source>
</evidence>
<dbReference type="SUPFAM" id="SSF55804">
    <property type="entry name" value="Phoshotransferase/anion transport protein"/>
    <property type="match status" value="1"/>
</dbReference>
<comment type="caution">
    <text evidence="13">The sequence shown here is derived from an EMBL/GenBank/DDBJ whole genome shotgun (WGS) entry which is preliminary data.</text>
</comment>
<feature type="transmembrane region" description="Helical" evidence="9">
    <location>
        <begin position="958"/>
        <end position="975"/>
    </location>
</feature>
<keyword evidence="7 9" id="KW-0406">Ion transport</keyword>
<dbReference type="Gene3D" id="1.10.287.570">
    <property type="entry name" value="Helical hairpin bin"/>
    <property type="match status" value="1"/>
</dbReference>
<comment type="subcellular location">
    <subcellularLocation>
        <location evidence="1">Basolateral cell membrane</location>
        <topology evidence="1">Multi-pass membrane protein</topology>
    </subcellularLocation>
    <subcellularLocation>
        <location evidence="9">Membrane</location>
        <topology evidence="9">Multi-pass membrane protein</topology>
    </subcellularLocation>
</comment>
<evidence type="ECO:0000256" key="2">
    <source>
        <dbReference type="ARBA" id="ARBA00010993"/>
    </source>
</evidence>
<dbReference type="OrthoDB" id="1735926at2759"/>
<feature type="region of interest" description="Disordered" evidence="10">
    <location>
        <begin position="526"/>
        <end position="559"/>
    </location>
</feature>
<evidence type="ECO:0000259" key="12">
    <source>
        <dbReference type="Pfam" id="PF07565"/>
    </source>
</evidence>
<feature type="domain" description="Bicarbonate transporter-like transmembrane" evidence="11">
    <location>
        <begin position="576"/>
        <end position="1149"/>
    </location>
</feature>
<evidence type="ECO:0000256" key="6">
    <source>
        <dbReference type="ARBA" id="ARBA00022989"/>
    </source>
</evidence>
<dbReference type="Pfam" id="PF07565">
    <property type="entry name" value="Band_3_cyto"/>
    <property type="match status" value="1"/>
</dbReference>
<feature type="transmembrane region" description="Helical" evidence="9">
    <location>
        <begin position="827"/>
        <end position="850"/>
    </location>
</feature>
<dbReference type="PRINTS" id="PR01232">
    <property type="entry name" value="NAHCO3TRSPRT"/>
</dbReference>
<keyword evidence="3 9" id="KW-0813">Transport</keyword>
<dbReference type="NCBIfam" id="TIGR00834">
    <property type="entry name" value="ae"/>
    <property type="match status" value="1"/>
</dbReference>